<accession>A0A3F3I6Q7</accession>
<feature type="domain" description="Phage spike trimer" evidence="3">
    <location>
        <begin position="121"/>
        <end position="173"/>
    </location>
</feature>
<dbReference type="NCBIfam" id="TIGR01644">
    <property type="entry name" value="phage_P2_V"/>
    <property type="match status" value="1"/>
</dbReference>
<dbReference type="Proteomes" id="UP000852880">
    <property type="component" value="Unassembled WGS sequence"/>
</dbReference>
<feature type="region of interest" description="Disordered" evidence="1">
    <location>
        <begin position="166"/>
        <end position="196"/>
    </location>
</feature>
<dbReference type="Pfam" id="PF04717">
    <property type="entry name" value="Phage_base_V"/>
    <property type="match status" value="1"/>
</dbReference>
<dbReference type="InterPro" id="IPR037026">
    <property type="entry name" value="Vgr_OB-fold_dom_sf"/>
</dbReference>
<dbReference type="EMBL" id="MJEL01000062">
    <property type="protein sequence ID" value="OEH94600.1"/>
    <property type="molecule type" value="Genomic_DNA"/>
</dbReference>
<dbReference type="SUPFAM" id="SSF69255">
    <property type="entry name" value="gp5 N-terminal domain-like"/>
    <property type="match status" value="1"/>
</dbReference>
<evidence type="ECO:0000256" key="1">
    <source>
        <dbReference type="SAM" id="MobiDB-lite"/>
    </source>
</evidence>
<feature type="domain" description="Gp5/Type VI secretion system Vgr protein OB-fold" evidence="2">
    <location>
        <begin position="17"/>
        <end position="84"/>
    </location>
</feature>
<evidence type="ECO:0000313" key="4">
    <source>
        <dbReference type="EMBL" id="OEH94600.1"/>
    </source>
</evidence>
<dbReference type="RefSeq" id="WP_069722047.1">
    <property type="nucleotide sequence ID" value="NZ_MJEL01000062.1"/>
</dbReference>
<dbReference type="InterPro" id="IPR013046">
    <property type="entry name" value="GpV/Gp45"/>
</dbReference>
<protein>
    <submittedName>
        <fullName evidence="4">Baseplate assembly protein</fullName>
    </submittedName>
</protein>
<dbReference type="InterPro" id="IPR040629">
    <property type="entry name" value="Phage_spike"/>
</dbReference>
<dbReference type="Gene3D" id="6.20.150.10">
    <property type="match status" value="1"/>
</dbReference>
<organism evidence="4">
    <name type="scientific">Salmonella enterica</name>
    <name type="common">Salmonella choleraesuis</name>
    <dbReference type="NCBI Taxonomy" id="28901"/>
    <lineage>
        <taxon>Bacteria</taxon>
        <taxon>Pseudomonadati</taxon>
        <taxon>Pseudomonadota</taxon>
        <taxon>Gammaproteobacteria</taxon>
        <taxon>Enterobacterales</taxon>
        <taxon>Enterobacteriaceae</taxon>
        <taxon>Salmonella</taxon>
    </lineage>
</organism>
<gene>
    <name evidence="4" type="ORF">BH006_08960</name>
</gene>
<dbReference type="Gene3D" id="2.40.50.230">
    <property type="entry name" value="Gp5 N-terminal domain"/>
    <property type="match status" value="1"/>
</dbReference>
<name>A0A3F3I6Q7_SALER</name>
<feature type="compositionally biased region" description="Polar residues" evidence="1">
    <location>
        <begin position="166"/>
        <end position="178"/>
    </location>
</feature>
<evidence type="ECO:0000259" key="3">
    <source>
        <dbReference type="Pfam" id="PF18715"/>
    </source>
</evidence>
<dbReference type="InterPro" id="IPR006531">
    <property type="entry name" value="Gp5/Vgr_OB"/>
</dbReference>
<comment type="caution">
    <text evidence="4">The sequence shown here is derived from an EMBL/GenBank/DDBJ whole genome shotgun (WGS) entry which is preliminary data.</text>
</comment>
<dbReference type="AlphaFoldDB" id="A0A3F3I6Q7"/>
<evidence type="ECO:0000259" key="2">
    <source>
        <dbReference type="Pfam" id="PF04717"/>
    </source>
</evidence>
<reference evidence="4" key="1">
    <citation type="submission" date="2016-09" db="EMBL/GenBank/DDBJ databases">
        <title>Whole Genome Sequencing of Salmonella enterica subsp. enterica serovar Nottingham.</title>
        <authorList>
            <person name="Zheng J."/>
            <person name="Wang H."/>
        </authorList>
    </citation>
    <scope>NUCLEOTIDE SEQUENCE [LARGE SCALE GENOMIC DNA]</scope>
    <source>
        <strain evidence="4">CFSAN055411</strain>
    </source>
</reference>
<dbReference type="Pfam" id="PF18715">
    <property type="entry name" value="Phage_spike"/>
    <property type="match status" value="1"/>
</dbReference>
<proteinExistence type="predicted"/>
<sequence length="196" mass="20527">MNAELTELMRLLGNIIRTGVVFATDASTGCVRVQSGELKTDWLRWNVARAGAFKIWIPPAIGEQVLIACIGGNPETAMIIGSLYSGNNPAPGNSLKEMVITTPDGAVIRYDADASALAATGMKTANLEASVSVTLKTPVVECTQHLKAATFEVAQGGTMTGNIKHSGGSFTSNGVQVDNHSHGGVKPGDSWTQETK</sequence>